<sequence length="67" mass="7717">MVVTRYYFRVDWGTNSVSRVKGTMRRRGTFANSGGTACKRPVTASIIVVTGRFLFPRVRSMDSHYRR</sequence>
<reference evidence="1" key="1">
    <citation type="journal article" date="2015" name="Microbiology (Mosc.)">
        <title>Genomics of the Weissella cibaria species with an examination of its metabolic traits.</title>
        <authorList>
            <person name="Lynch K.M."/>
            <person name="Lucid A."/>
            <person name="Arendt E.K."/>
            <person name="Sleator R.D."/>
            <person name="Lucey B."/>
            <person name="Coffey A."/>
        </authorList>
    </citation>
    <scope>NUCLEOTIDE SEQUENCE [LARGE SCALE GENOMIC DNA]</scope>
    <source>
        <strain evidence="1">MG1</strain>
    </source>
</reference>
<keyword evidence="2" id="KW-1185">Reference proteome</keyword>
<gene>
    <name evidence="1" type="ORF">QX99_00932</name>
</gene>
<comment type="caution">
    <text evidence="1">The sequence shown here is derived from an EMBL/GenBank/DDBJ whole genome shotgun (WGS) entry which is preliminary data.</text>
</comment>
<dbReference type="EMBL" id="JWHU01000012">
    <property type="protein sequence ID" value="KIU21171.1"/>
    <property type="molecule type" value="Genomic_DNA"/>
</dbReference>
<proteinExistence type="predicted"/>
<name>A0A0D1JSP5_9LACO</name>
<protein>
    <submittedName>
        <fullName evidence="1">Uncharacterized protein</fullName>
    </submittedName>
</protein>
<dbReference type="PATRIC" id="fig|137591.25.peg.900"/>
<accession>A0A0D1JSP5</accession>
<evidence type="ECO:0000313" key="1">
    <source>
        <dbReference type="EMBL" id="KIU21171.1"/>
    </source>
</evidence>
<evidence type="ECO:0000313" key="2">
    <source>
        <dbReference type="Proteomes" id="UP000032287"/>
    </source>
</evidence>
<dbReference type="Proteomes" id="UP000032287">
    <property type="component" value="Unassembled WGS sequence"/>
</dbReference>
<organism evidence="1 2">
    <name type="scientific">Weissella cibaria</name>
    <dbReference type="NCBI Taxonomy" id="137591"/>
    <lineage>
        <taxon>Bacteria</taxon>
        <taxon>Bacillati</taxon>
        <taxon>Bacillota</taxon>
        <taxon>Bacilli</taxon>
        <taxon>Lactobacillales</taxon>
        <taxon>Lactobacillaceae</taxon>
        <taxon>Weissella</taxon>
    </lineage>
</organism>
<dbReference type="AlphaFoldDB" id="A0A0D1JSP5"/>